<keyword evidence="2 4" id="KW-0442">Lipid degradation</keyword>
<dbReference type="Pfam" id="PF01734">
    <property type="entry name" value="Patatin"/>
    <property type="match status" value="1"/>
</dbReference>
<dbReference type="PANTHER" id="PTHR14226">
    <property type="entry name" value="NEUROPATHY TARGET ESTERASE/SWISS CHEESE D.MELANOGASTER"/>
    <property type="match status" value="1"/>
</dbReference>
<name>A0A9X3ZIQ4_9HYPH</name>
<feature type="active site" description="Nucleophile" evidence="4">
    <location>
        <position position="58"/>
    </location>
</feature>
<comment type="caution">
    <text evidence="6">The sequence shown here is derived from an EMBL/GenBank/DDBJ whole genome shotgun (WGS) entry which is preliminary data.</text>
</comment>
<evidence type="ECO:0000256" key="2">
    <source>
        <dbReference type="ARBA" id="ARBA00022963"/>
    </source>
</evidence>
<dbReference type="Gene3D" id="3.40.1090.10">
    <property type="entry name" value="Cytosolic phospholipase A2 catalytic domain"/>
    <property type="match status" value="2"/>
</dbReference>
<protein>
    <submittedName>
        <fullName evidence="6">Patatin-like phospholipase family protein</fullName>
    </submittedName>
</protein>
<dbReference type="PROSITE" id="PS51635">
    <property type="entry name" value="PNPLA"/>
    <property type="match status" value="1"/>
</dbReference>
<feature type="short sequence motif" description="GXSXG" evidence="4">
    <location>
        <begin position="56"/>
        <end position="60"/>
    </location>
</feature>
<feature type="active site" description="Proton acceptor" evidence="4">
    <location>
        <position position="186"/>
    </location>
</feature>
<sequence length="299" mass="32091">MHNDVLLDSGNRISDKSSGDPTVAVAFGGGGARGYAHIHIIEVLDELGIRPVAIAGASIGAIMGSAMAAGMSGREIREHALKTMGRRSEVVSRIWKARPYSVGDVMSGGLRVGQFNIERILAAFLPESFPTTFEDLEIPTKIIVTDFYAQEEAVRATGDLINAVAASAAIPALFRPVLCDGRYMIDGGIFNPVPFDHLTGLADIVIGIDVVGGPSGDDGDQPTTMDLMFGASQLMMQSIINMKLKTGRPDIFLRPDVNRFRVLDFFKADEVLDVSSGVRDELKHAIDAVFTYHVKGADV</sequence>
<evidence type="ECO:0000313" key="6">
    <source>
        <dbReference type="EMBL" id="MDA5400058.1"/>
    </source>
</evidence>
<proteinExistence type="predicted"/>
<dbReference type="EMBL" id="JAPJZI010000001">
    <property type="protein sequence ID" value="MDA5400058.1"/>
    <property type="molecule type" value="Genomic_DNA"/>
</dbReference>
<evidence type="ECO:0000313" key="7">
    <source>
        <dbReference type="Proteomes" id="UP001151234"/>
    </source>
</evidence>
<evidence type="ECO:0000256" key="1">
    <source>
        <dbReference type="ARBA" id="ARBA00022801"/>
    </source>
</evidence>
<reference evidence="6" key="1">
    <citation type="submission" date="2022-11" db="EMBL/GenBank/DDBJ databases">
        <title>Draft genome sequence of Hoeflea poritis E7-10 and Hoeflea prorocentri PM5-8, separated from scleractinian coral Porites lutea and marine dinoflagellate.</title>
        <authorList>
            <person name="Zhang G."/>
            <person name="Wei Q."/>
            <person name="Cai L."/>
        </authorList>
    </citation>
    <scope>NUCLEOTIDE SEQUENCE</scope>
    <source>
        <strain evidence="6">PM5-8</strain>
    </source>
</reference>
<keyword evidence="7" id="KW-1185">Reference proteome</keyword>
<dbReference type="GO" id="GO:0016787">
    <property type="term" value="F:hydrolase activity"/>
    <property type="evidence" value="ECO:0007669"/>
    <property type="project" value="UniProtKB-UniRule"/>
</dbReference>
<dbReference type="RefSeq" id="WP_267991468.1">
    <property type="nucleotide sequence ID" value="NZ_JAPJZI010000001.1"/>
</dbReference>
<dbReference type="InterPro" id="IPR002641">
    <property type="entry name" value="PNPLA_dom"/>
</dbReference>
<dbReference type="AlphaFoldDB" id="A0A9X3ZIQ4"/>
<feature type="short sequence motif" description="GXGXXG" evidence="4">
    <location>
        <begin position="29"/>
        <end position="34"/>
    </location>
</feature>
<dbReference type="PANTHER" id="PTHR14226:SF29">
    <property type="entry name" value="NEUROPATHY TARGET ESTERASE SWS"/>
    <property type="match status" value="1"/>
</dbReference>
<dbReference type="GO" id="GO:0016042">
    <property type="term" value="P:lipid catabolic process"/>
    <property type="evidence" value="ECO:0007669"/>
    <property type="project" value="UniProtKB-UniRule"/>
</dbReference>
<dbReference type="InterPro" id="IPR050301">
    <property type="entry name" value="NTE"/>
</dbReference>
<dbReference type="SUPFAM" id="SSF52151">
    <property type="entry name" value="FabD/lysophospholipase-like"/>
    <property type="match status" value="1"/>
</dbReference>
<keyword evidence="1 4" id="KW-0378">Hydrolase</keyword>
<gene>
    <name evidence="6" type="ORF">OQ273_15865</name>
</gene>
<organism evidence="6 7">
    <name type="scientific">Hoeflea prorocentri</name>
    <dbReference type="NCBI Taxonomy" id="1922333"/>
    <lineage>
        <taxon>Bacteria</taxon>
        <taxon>Pseudomonadati</taxon>
        <taxon>Pseudomonadota</taxon>
        <taxon>Alphaproteobacteria</taxon>
        <taxon>Hyphomicrobiales</taxon>
        <taxon>Rhizobiaceae</taxon>
        <taxon>Hoeflea</taxon>
    </lineage>
</organism>
<dbReference type="Proteomes" id="UP001151234">
    <property type="component" value="Unassembled WGS sequence"/>
</dbReference>
<feature type="short sequence motif" description="DGA/G" evidence="4">
    <location>
        <begin position="186"/>
        <end position="188"/>
    </location>
</feature>
<accession>A0A9X3ZIQ4</accession>
<evidence type="ECO:0000259" key="5">
    <source>
        <dbReference type="PROSITE" id="PS51635"/>
    </source>
</evidence>
<evidence type="ECO:0000256" key="3">
    <source>
        <dbReference type="ARBA" id="ARBA00023098"/>
    </source>
</evidence>
<feature type="domain" description="PNPLA" evidence="5">
    <location>
        <begin position="25"/>
        <end position="199"/>
    </location>
</feature>
<evidence type="ECO:0000256" key="4">
    <source>
        <dbReference type="PROSITE-ProRule" id="PRU01161"/>
    </source>
</evidence>
<keyword evidence="3 4" id="KW-0443">Lipid metabolism</keyword>
<dbReference type="InterPro" id="IPR016035">
    <property type="entry name" value="Acyl_Trfase/lysoPLipase"/>
</dbReference>